<evidence type="ECO:0000256" key="1">
    <source>
        <dbReference type="ARBA" id="ARBA00022729"/>
    </source>
</evidence>
<feature type="compositionally biased region" description="Low complexity" evidence="4">
    <location>
        <begin position="90"/>
        <end position="103"/>
    </location>
</feature>
<organism evidence="7 8">
    <name type="scientific">Trinickia symbiotica</name>
    <dbReference type="NCBI Taxonomy" id="863227"/>
    <lineage>
        <taxon>Bacteria</taxon>
        <taxon>Pseudomonadati</taxon>
        <taxon>Pseudomonadota</taxon>
        <taxon>Betaproteobacteria</taxon>
        <taxon>Burkholderiales</taxon>
        <taxon>Burkholderiaceae</taxon>
        <taxon>Trinickia</taxon>
    </lineage>
</organism>
<dbReference type="GO" id="GO:0019867">
    <property type="term" value="C:outer membrane"/>
    <property type="evidence" value="ECO:0007669"/>
    <property type="project" value="InterPro"/>
</dbReference>
<dbReference type="InterPro" id="IPR008410">
    <property type="entry name" value="BCSC_C"/>
</dbReference>
<dbReference type="InterPro" id="IPR011990">
    <property type="entry name" value="TPR-like_helical_dom_sf"/>
</dbReference>
<keyword evidence="2" id="KW-0677">Repeat</keyword>
<dbReference type="EMBL" id="PNYC01000001">
    <property type="protein sequence ID" value="PMS38380.1"/>
    <property type="molecule type" value="Genomic_DNA"/>
</dbReference>
<feature type="region of interest" description="Disordered" evidence="4">
    <location>
        <begin position="90"/>
        <end position="123"/>
    </location>
</feature>
<dbReference type="OrthoDB" id="174989at2"/>
<evidence type="ECO:0000256" key="3">
    <source>
        <dbReference type="ARBA" id="ARBA00022803"/>
    </source>
</evidence>
<evidence type="ECO:0000259" key="6">
    <source>
        <dbReference type="Pfam" id="PF05420"/>
    </source>
</evidence>
<dbReference type="Gene3D" id="1.25.40.10">
    <property type="entry name" value="Tetratricopeptide repeat domain"/>
    <property type="match status" value="1"/>
</dbReference>
<feature type="chain" id="PRO_5014698655" description="Cellulose synthase operon C C-terminal domain-containing protein" evidence="5">
    <location>
        <begin position="32"/>
        <end position="968"/>
    </location>
</feature>
<name>A0A2N7X9W9_9BURK</name>
<feature type="signal peptide" evidence="5">
    <location>
        <begin position="1"/>
        <end position="31"/>
    </location>
</feature>
<dbReference type="STRING" id="863227.GCA_000373005_02493"/>
<evidence type="ECO:0000256" key="4">
    <source>
        <dbReference type="SAM" id="MobiDB-lite"/>
    </source>
</evidence>
<evidence type="ECO:0000256" key="5">
    <source>
        <dbReference type="SAM" id="SignalP"/>
    </source>
</evidence>
<accession>A0A2N7X9W9</accession>
<dbReference type="AlphaFoldDB" id="A0A2N7X9W9"/>
<evidence type="ECO:0000313" key="7">
    <source>
        <dbReference type="EMBL" id="PMS38380.1"/>
    </source>
</evidence>
<feature type="compositionally biased region" description="Low complexity" evidence="4">
    <location>
        <begin position="47"/>
        <end position="64"/>
    </location>
</feature>
<feature type="domain" description="Cellulose synthase operon C C-terminal" evidence="6">
    <location>
        <begin position="578"/>
        <end position="941"/>
    </location>
</feature>
<keyword evidence="1 5" id="KW-0732">Signal</keyword>
<protein>
    <recommendedName>
        <fullName evidence="6">Cellulose synthase operon C C-terminal domain-containing protein</fullName>
    </recommendedName>
</protein>
<dbReference type="GO" id="GO:0030244">
    <property type="term" value="P:cellulose biosynthetic process"/>
    <property type="evidence" value="ECO:0007669"/>
    <property type="project" value="InterPro"/>
</dbReference>
<keyword evidence="8" id="KW-1185">Reference proteome</keyword>
<dbReference type="Pfam" id="PF05420">
    <property type="entry name" value="BCSC_C"/>
    <property type="match status" value="1"/>
</dbReference>
<evidence type="ECO:0000256" key="2">
    <source>
        <dbReference type="ARBA" id="ARBA00022737"/>
    </source>
</evidence>
<keyword evidence="3" id="KW-0802">TPR repeat</keyword>
<reference evidence="7 8" key="1">
    <citation type="submission" date="2018-01" db="EMBL/GenBank/DDBJ databases">
        <title>Whole genome analyses suggest that Burkholderia sensu lato contains two further novel genera in the rhizoxinica-symbiotica group Mycetohabitans gen. nov., and Trinickia gen. nov.: implications for the evolution of diazotrophy and nodulation in the Burkholderiaceae.</title>
        <authorList>
            <person name="Estrada-de los Santos P."/>
            <person name="Palmer M."/>
            <person name="Chavez-Ramirez B."/>
            <person name="Beukes C."/>
            <person name="Steenkamp E.T."/>
            <person name="Hirsch A.M."/>
            <person name="Manyaka P."/>
            <person name="Maluk M."/>
            <person name="Lafos M."/>
            <person name="Crook M."/>
            <person name="Gross E."/>
            <person name="Simon M.F."/>
            <person name="Bueno dos Reis Junior F."/>
            <person name="Poole P.S."/>
            <person name="Venter S.N."/>
            <person name="James E.K."/>
        </authorList>
    </citation>
    <scope>NUCLEOTIDE SEQUENCE [LARGE SCALE GENOMIC DNA]</scope>
    <source>
        <strain evidence="7 8">JPY 581</strain>
    </source>
</reference>
<comment type="caution">
    <text evidence="7">The sequence shown here is derived from an EMBL/GenBank/DDBJ whole genome shotgun (WGS) entry which is preliminary data.</text>
</comment>
<dbReference type="Proteomes" id="UP000235777">
    <property type="component" value="Unassembled WGS sequence"/>
</dbReference>
<feature type="region of interest" description="Disordered" evidence="4">
    <location>
        <begin position="47"/>
        <end position="76"/>
    </location>
</feature>
<sequence length="968" mass="104616">MRRNRRKSRVARRTGQYAVWGCLALSQWAWGAQDNLVGIERHGAAPAGASASSTATTQATQQPQRSLERAANAAAPASIVQTEQRNLLPAPASAPASATRATAGNEAASAVTAGGTNAPAAPSADERPLWRLLHEKRLAEFDRRVAALARDVPSWKPSRSLVGERARLQQEADIAAALNGGEPGALRLMIARAPDEFGCAHIDRVWKAADLFARTGHADEIAPLYRTVIPNCKPDANRIATLYRAEQTLPAAQADALIELEAAQGQRDGDNEAAFRRLRYQRAVAKLGAEAPDSAGSAQQLAALAPSIRAYRDGPAATLAGWIALGQHRVAEADDWLTRALVYTPDDVDATLGLAQTRIEVRAYDSAQALLEQPALRAEPRAHRARAQLALAQANAAYGQHHYRESLQWLDRATSEGLPAAQSAALHGWALYAMGKYAQAAAAFRTRYEQDHDDDMAEGLALALHAMKERKVPRDWDDAPAGSANMGPAAKADGEGRVAAYLDALDAQQLYYSKQFVASQAALRDALAGPADEQRITRYVPADLTGIDAASVAGGITWADHVGTSGQGRLDTIAPELRSEWIRNGAQYELRYRQLFLSAGTTSLDQTVPGLPDLFGSDRLSVSELADWKRAMRMPLLGGSARAEELQGMVSDTLRIGTLPQFGWRLSLGATQGGPSGFQPNTLASIGQETAWGMWSAYMGVTPVRDSLLSWRGMPLTLPDADGTDRWGAVRRAAGGTKFRWQFAPRWTISAAAEAQWLTGMNVVGNNGVSADLSSGYDFRVPGFDYFSTGPAVHYLSYRRNENFYSWGQGGYYSPQSSISTGLALQWLSNEGRRWQWQGNLEAGWNNTVQHTERCFPLGLPSSLADEIAGISDPDHSAAENQARAATLSCAGSHDHGIYTHAQVSAVVKLSPLLQAGVLADVNVTPGRDKQFAALAFVRYFLAPRAAVFSRDLPRNTRDFYMQLDDNH</sequence>
<proteinExistence type="predicted"/>
<evidence type="ECO:0000313" key="8">
    <source>
        <dbReference type="Proteomes" id="UP000235777"/>
    </source>
</evidence>
<dbReference type="SUPFAM" id="SSF48452">
    <property type="entry name" value="TPR-like"/>
    <property type="match status" value="1"/>
</dbReference>
<gene>
    <name evidence="7" type="ORF">C0Z20_00330</name>
</gene>